<dbReference type="Proteomes" id="UP001492380">
    <property type="component" value="Unassembled WGS sequence"/>
</dbReference>
<proteinExistence type="predicted"/>
<keyword evidence="1" id="KW-0732">Signal</keyword>
<keyword evidence="3" id="KW-1185">Reference proteome</keyword>
<gene>
    <name evidence="2" type="ORF">HDK90DRAFT_40146</name>
</gene>
<feature type="chain" id="PRO_5046971576" evidence="1">
    <location>
        <begin position="33"/>
        <end position="192"/>
    </location>
</feature>
<feature type="signal peptide" evidence="1">
    <location>
        <begin position="1"/>
        <end position="32"/>
    </location>
</feature>
<evidence type="ECO:0000313" key="3">
    <source>
        <dbReference type="Proteomes" id="UP001492380"/>
    </source>
</evidence>
<dbReference type="EMBL" id="JBBWRZ010000001">
    <property type="protein sequence ID" value="KAK8247382.1"/>
    <property type="molecule type" value="Genomic_DNA"/>
</dbReference>
<evidence type="ECO:0000313" key="2">
    <source>
        <dbReference type="EMBL" id="KAK8247382.1"/>
    </source>
</evidence>
<accession>A0ABR1Z4P2</accession>
<evidence type="ECO:0000256" key="1">
    <source>
        <dbReference type="SAM" id="SignalP"/>
    </source>
</evidence>
<name>A0ABR1Z4P2_9PEZI</name>
<comment type="caution">
    <text evidence="2">The sequence shown here is derived from an EMBL/GenBank/DDBJ whole genome shotgun (WGS) entry which is preliminary data.</text>
</comment>
<sequence length="192" mass="21358">MHAMEPKCCIFRPTSCLAAPLLFLLGFPPTRIGFDYHGPWPSKCTGGCAEVHIKIKCRMALITVKSTLGEREGKITVLRKSWPMTRSCTSSKSFGSYDTAAVVWKEAFKLQAAAKPKGQEFRKNPRHHHGWHLLRATGHQWRPTSVILLPSTAPSLLISPTASLLAKDTKLYLRMVGRGSAETPHLLSRDHC</sequence>
<protein>
    <submittedName>
        <fullName evidence="2">Uncharacterized protein</fullName>
    </submittedName>
</protein>
<organism evidence="2 3">
    <name type="scientific">Phyllosticta capitalensis</name>
    <dbReference type="NCBI Taxonomy" id="121624"/>
    <lineage>
        <taxon>Eukaryota</taxon>
        <taxon>Fungi</taxon>
        <taxon>Dikarya</taxon>
        <taxon>Ascomycota</taxon>
        <taxon>Pezizomycotina</taxon>
        <taxon>Dothideomycetes</taxon>
        <taxon>Dothideomycetes incertae sedis</taxon>
        <taxon>Botryosphaeriales</taxon>
        <taxon>Phyllostictaceae</taxon>
        <taxon>Phyllosticta</taxon>
    </lineage>
</organism>
<reference evidence="2 3" key="1">
    <citation type="submission" date="2024-04" db="EMBL/GenBank/DDBJ databases">
        <title>Phyllosticta paracitricarpa is synonymous to the EU quarantine fungus P. citricarpa based on phylogenomic analyses.</title>
        <authorList>
            <consortium name="Lawrence Berkeley National Laboratory"/>
            <person name="Van Ingen-Buijs V.A."/>
            <person name="Van Westerhoven A.C."/>
            <person name="Haridas S."/>
            <person name="Skiadas P."/>
            <person name="Martin F."/>
            <person name="Groenewald J.Z."/>
            <person name="Crous P.W."/>
            <person name="Seidl M.F."/>
        </authorList>
    </citation>
    <scope>NUCLEOTIDE SEQUENCE [LARGE SCALE GENOMIC DNA]</scope>
    <source>
        <strain evidence="2 3">CBS 123374</strain>
    </source>
</reference>